<protein>
    <recommendedName>
        <fullName evidence="2">NADH:ubiquinone reductase (non-electrogenic)</fullName>
        <ecNumber evidence="2">1.6.5.9</ecNumber>
    </recommendedName>
</protein>
<evidence type="ECO:0000256" key="3">
    <source>
        <dbReference type="ARBA" id="ARBA00022630"/>
    </source>
</evidence>
<keyword evidence="8" id="KW-1133">Transmembrane helix</keyword>
<name>A0A1M4YXZ3_9FIRM</name>
<gene>
    <name evidence="11" type="ORF">SAMN02746064_01897</name>
</gene>
<dbReference type="InterPro" id="IPR036188">
    <property type="entry name" value="FAD/NAD-bd_sf"/>
</dbReference>
<dbReference type="PRINTS" id="PR00368">
    <property type="entry name" value="FADPNR"/>
</dbReference>
<proteinExistence type="inferred from homology"/>
<evidence type="ECO:0000313" key="12">
    <source>
        <dbReference type="Proteomes" id="UP000184251"/>
    </source>
</evidence>
<feature type="domain" description="TQO small subunit DoxD" evidence="9">
    <location>
        <begin position="547"/>
        <end position="657"/>
    </location>
</feature>
<feature type="transmembrane region" description="Helical" evidence="8">
    <location>
        <begin position="572"/>
        <end position="592"/>
    </location>
</feature>
<sequence>MSRKQVLILGGSYAGVKAAKTLHKIFKNDENVEITLIDRHNFHTLMTELHEVAGHRTEPESIKIDLKKIFAGRKVNVVVDEITKFDLQNKQLSSDSKVYPFDYLIMGTGNEPNFFGIEGAAENSHTLWSYEDAVKLREHVEEMFIKASSEPDEVERRKLLTFAVCGGGFTGVEMAGELGEAKDHLAKKHGVNINEVTIYNIEAMDRILNMLESDSQVAKVEKRYKKLGIQLLKKAPIVNIAKDSFTLKDGTKIPSYTLIWTAGIKNTKFTSSLGLDMGRCDRVNVNDYMQPHVEGKVQSNIFIVGDSACYITEEEGPMPQIVEAAEQSAHTAALNVAALLQGKDLHKHSQKYHGFMVSVGSRYAVADTGFKTSGFFAQFIKHMVNIYYQFTVGGLRQIWNYARHEFFHIRNRRSFVGGHFSASSKNFWKLPLRLWLGYMWLVEGVVKVAEGWLESPKVINMMNAIAGYNTDGGSGATDAGAGATQSSQGIIQASANGSNVIATPLADSGTWATEAAEGAAEVAEGLDLPGFVQWAVNHKPSGYGDSLMQAPEFMLDIMNKWMTPIEVPVQSFMVIAEILIGLCLIAGLFTFLSSAMSIGMGIGIIFTGMADATMIWYIVAAFAMLQGSGSAFGLDYYVLPKIKSLWSKTRFAQKSYLYFDYFE</sequence>
<dbReference type="OrthoDB" id="9781621at2"/>
<organism evidence="11 12">
    <name type="scientific">Alkalibacter saccharofermentans DSM 14828</name>
    <dbReference type="NCBI Taxonomy" id="1120975"/>
    <lineage>
        <taxon>Bacteria</taxon>
        <taxon>Bacillati</taxon>
        <taxon>Bacillota</taxon>
        <taxon>Clostridia</taxon>
        <taxon>Eubacteriales</taxon>
        <taxon>Eubacteriaceae</taxon>
        <taxon>Alkalibacter</taxon>
    </lineage>
</organism>
<dbReference type="SUPFAM" id="SSF51905">
    <property type="entry name" value="FAD/NAD(P)-binding domain"/>
    <property type="match status" value="2"/>
</dbReference>
<dbReference type="PANTHER" id="PTHR43706">
    <property type="entry name" value="NADH DEHYDROGENASE"/>
    <property type="match status" value="1"/>
</dbReference>
<dbReference type="Proteomes" id="UP000184251">
    <property type="component" value="Unassembled WGS sequence"/>
</dbReference>
<keyword evidence="6" id="KW-0520">NAD</keyword>
<reference evidence="11" key="1">
    <citation type="submission" date="2016-11" db="EMBL/GenBank/DDBJ databases">
        <authorList>
            <person name="Jaros S."/>
            <person name="Januszkiewicz K."/>
            <person name="Wedrychowicz H."/>
        </authorList>
    </citation>
    <scope>NUCLEOTIDE SEQUENCE [LARGE SCALE GENOMIC DNA]</scope>
    <source>
        <strain evidence="11">DSM 14828</strain>
    </source>
</reference>
<keyword evidence="8" id="KW-0812">Transmembrane</keyword>
<dbReference type="RefSeq" id="WP_073271382.1">
    <property type="nucleotide sequence ID" value="NZ_FQTU01000014.1"/>
</dbReference>
<dbReference type="Pfam" id="PF04173">
    <property type="entry name" value="DoxD"/>
    <property type="match status" value="1"/>
</dbReference>
<keyword evidence="8" id="KW-0472">Membrane</keyword>
<evidence type="ECO:0000259" key="10">
    <source>
        <dbReference type="Pfam" id="PF07992"/>
    </source>
</evidence>
<evidence type="ECO:0000256" key="4">
    <source>
        <dbReference type="ARBA" id="ARBA00022827"/>
    </source>
</evidence>
<feature type="transmembrane region" description="Helical" evidence="8">
    <location>
        <begin position="604"/>
        <end position="625"/>
    </location>
</feature>
<evidence type="ECO:0000256" key="1">
    <source>
        <dbReference type="ARBA" id="ARBA00005272"/>
    </source>
</evidence>
<comment type="catalytic activity">
    <reaction evidence="7">
        <text>a quinone + NADH + H(+) = a quinol + NAD(+)</text>
        <dbReference type="Rhea" id="RHEA:46160"/>
        <dbReference type="ChEBI" id="CHEBI:15378"/>
        <dbReference type="ChEBI" id="CHEBI:24646"/>
        <dbReference type="ChEBI" id="CHEBI:57540"/>
        <dbReference type="ChEBI" id="CHEBI:57945"/>
        <dbReference type="ChEBI" id="CHEBI:132124"/>
        <dbReference type="EC" id="1.6.5.9"/>
    </reaction>
</comment>
<dbReference type="EMBL" id="FQTU01000014">
    <property type="protein sequence ID" value="SHF10427.1"/>
    <property type="molecule type" value="Genomic_DNA"/>
</dbReference>
<dbReference type="InterPro" id="IPR045024">
    <property type="entry name" value="NDH-2"/>
</dbReference>
<evidence type="ECO:0000259" key="9">
    <source>
        <dbReference type="Pfam" id="PF04173"/>
    </source>
</evidence>
<keyword evidence="12" id="KW-1185">Reference proteome</keyword>
<evidence type="ECO:0000256" key="7">
    <source>
        <dbReference type="ARBA" id="ARBA00047599"/>
    </source>
</evidence>
<evidence type="ECO:0000313" key="11">
    <source>
        <dbReference type="EMBL" id="SHF10427.1"/>
    </source>
</evidence>
<evidence type="ECO:0000256" key="6">
    <source>
        <dbReference type="ARBA" id="ARBA00023027"/>
    </source>
</evidence>
<dbReference type="STRING" id="1120975.SAMN02746064_01897"/>
<keyword evidence="3" id="KW-0285">Flavoprotein</keyword>
<dbReference type="EC" id="1.6.5.9" evidence="2"/>
<accession>A0A1M4YXZ3</accession>
<keyword evidence="5" id="KW-0560">Oxidoreductase</keyword>
<dbReference type="Gene3D" id="3.50.50.100">
    <property type="match status" value="1"/>
</dbReference>
<dbReference type="PANTHER" id="PTHR43706:SF47">
    <property type="entry name" value="EXTERNAL NADH-UBIQUINONE OXIDOREDUCTASE 1, MITOCHONDRIAL-RELATED"/>
    <property type="match status" value="1"/>
</dbReference>
<dbReference type="InterPro" id="IPR023753">
    <property type="entry name" value="FAD/NAD-binding_dom"/>
</dbReference>
<dbReference type="GO" id="GO:0050136">
    <property type="term" value="F:NADH dehydrogenase (quinone) (non-electrogenic) activity"/>
    <property type="evidence" value="ECO:0007669"/>
    <property type="project" value="UniProtKB-EC"/>
</dbReference>
<feature type="domain" description="FAD/NAD(P)-binding" evidence="10">
    <location>
        <begin position="5"/>
        <end position="325"/>
    </location>
</feature>
<dbReference type="AlphaFoldDB" id="A0A1M4YXZ3"/>
<keyword evidence="4" id="KW-0274">FAD</keyword>
<dbReference type="Pfam" id="PF07992">
    <property type="entry name" value="Pyr_redox_2"/>
    <property type="match status" value="1"/>
</dbReference>
<dbReference type="InterPro" id="IPR007301">
    <property type="entry name" value="DoxD"/>
</dbReference>
<evidence type="ECO:0000256" key="5">
    <source>
        <dbReference type="ARBA" id="ARBA00023002"/>
    </source>
</evidence>
<evidence type="ECO:0000256" key="2">
    <source>
        <dbReference type="ARBA" id="ARBA00012637"/>
    </source>
</evidence>
<comment type="similarity">
    <text evidence="1">Belongs to the NADH dehydrogenase family.</text>
</comment>
<evidence type="ECO:0000256" key="8">
    <source>
        <dbReference type="SAM" id="Phobius"/>
    </source>
</evidence>